<dbReference type="InParanoid" id="A0A1D3D844"/>
<dbReference type="Proteomes" id="UP000095192">
    <property type="component" value="Unassembled WGS sequence"/>
</dbReference>
<evidence type="ECO:0000313" key="1">
    <source>
        <dbReference type="EMBL" id="OEH79620.1"/>
    </source>
</evidence>
<reference evidence="1 2" key="1">
    <citation type="journal article" date="2016" name="BMC Genomics">
        <title>Comparative genomics reveals Cyclospora cayetanensis possesses coccidia-like metabolism and invasion components but unique surface antigens.</title>
        <authorList>
            <person name="Liu S."/>
            <person name="Wang L."/>
            <person name="Zheng H."/>
            <person name="Xu Z."/>
            <person name="Roellig D.M."/>
            <person name="Li N."/>
            <person name="Frace M.A."/>
            <person name="Tang K."/>
            <person name="Arrowood M.J."/>
            <person name="Moss D.M."/>
            <person name="Zhang L."/>
            <person name="Feng Y."/>
            <person name="Xiao L."/>
        </authorList>
    </citation>
    <scope>NUCLEOTIDE SEQUENCE [LARGE SCALE GENOMIC DNA]</scope>
    <source>
        <strain evidence="1 2">CHN_HEN01</strain>
    </source>
</reference>
<protein>
    <submittedName>
        <fullName evidence="1">Uncharacterized protein</fullName>
    </submittedName>
</protein>
<keyword evidence="2" id="KW-1185">Reference proteome</keyword>
<accession>A0A1D3D844</accession>
<dbReference type="AlphaFoldDB" id="A0A1D3D844"/>
<proteinExistence type="predicted"/>
<organism evidence="1 2">
    <name type="scientific">Cyclospora cayetanensis</name>
    <dbReference type="NCBI Taxonomy" id="88456"/>
    <lineage>
        <taxon>Eukaryota</taxon>
        <taxon>Sar</taxon>
        <taxon>Alveolata</taxon>
        <taxon>Apicomplexa</taxon>
        <taxon>Conoidasida</taxon>
        <taxon>Coccidia</taxon>
        <taxon>Eucoccidiorida</taxon>
        <taxon>Eimeriorina</taxon>
        <taxon>Eimeriidae</taxon>
        <taxon>Cyclospora</taxon>
    </lineage>
</organism>
<evidence type="ECO:0000313" key="2">
    <source>
        <dbReference type="Proteomes" id="UP000095192"/>
    </source>
</evidence>
<dbReference type="VEuPathDB" id="ToxoDB:cyc_03643"/>
<dbReference type="EMBL" id="JROU02000327">
    <property type="protein sequence ID" value="OEH79620.1"/>
    <property type="molecule type" value="Genomic_DNA"/>
</dbReference>
<sequence length="95" mass="10265">MFLVLHPQRQDNDPFYSGYPKEYGLLFLIVMGVGSYSTAGGGNVEGIDSRAGIVLPSPLCVACDPKSRSFSLPALRGWSSPALEALMVLLRLVLH</sequence>
<comment type="caution">
    <text evidence="1">The sequence shown here is derived from an EMBL/GenBank/DDBJ whole genome shotgun (WGS) entry which is preliminary data.</text>
</comment>
<gene>
    <name evidence="1" type="ORF">cyc_03643</name>
</gene>
<name>A0A1D3D844_9EIME</name>